<keyword evidence="2" id="KW-1185">Reference proteome</keyword>
<accession>S8A985</accession>
<dbReference type="AlphaFoldDB" id="S8A985"/>
<evidence type="ECO:0000313" key="1">
    <source>
        <dbReference type="EMBL" id="EPS39409.1"/>
    </source>
</evidence>
<dbReference type="EMBL" id="AQGS01000472">
    <property type="protein sequence ID" value="EPS39409.1"/>
    <property type="molecule type" value="Genomic_DNA"/>
</dbReference>
<reference evidence="1 2" key="1">
    <citation type="journal article" date="2013" name="PLoS Genet.">
        <title>Genomic mechanisms accounting for the adaptation to parasitism in nematode-trapping fungi.</title>
        <authorList>
            <person name="Meerupati T."/>
            <person name="Andersson K.M."/>
            <person name="Friman E."/>
            <person name="Kumar D."/>
            <person name="Tunlid A."/>
            <person name="Ahren D."/>
        </authorList>
    </citation>
    <scope>NUCLEOTIDE SEQUENCE [LARGE SCALE GENOMIC DNA]</scope>
    <source>
        <strain evidence="1 2">CBS 200.50</strain>
    </source>
</reference>
<reference evidence="2" key="2">
    <citation type="submission" date="2013-04" db="EMBL/GenBank/DDBJ databases">
        <title>Genomic mechanisms accounting for the adaptation to parasitism in nematode-trapping fungi.</title>
        <authorList>
            <person name="Ahren D.G."/>
        </authorList>
    </citation>
    <scope>NUCLEOTIDE SEQUENCE [LARGE SCALE GENOMIC DNA]</scope>
    <source>
        <strain evidence="2">CBS 200.50</strain>
    </source>
</reference>
<proteinExistence type="predicted"/>
<protein>
    <submittedName>
        <fullName evidence="1">Uncharacterized protein</fullName>
    </submittedName>
</protein>
<sequence>MPATPVISTPEDPTPHLHRFQLAPNDGVVPHGKDDPNLLKITLKLSLGFTFIVKNSEAAVKDTLRYLHLLDEARTGSASGDPTLNAPLYERVRKRRTEMAGLEVALRATYTDAQCLIENIIDYVHAQRKMDGFHLDGGYVLECEPQNEEYRQAVNFLILLLRRLHYVLNIDYPKINEKIDAFLKHEAV</sequence>
<dbReference type="Proteomes" id="UP000015100">
    <property type="component" value="Unassembled WGS sequence"/>
</dbReference>
<evidence type="ECO:0000313" key="2">
    <source>
        <dbReference type="Proteomes" id="UP000015100"/>
    </source>
</evidence>
<name>S8A985_DACHA</name>
<dbReference type="HOGENOM" id="CLU_1441004_0_0_1"/>
<organism evidence="1 2">
    <name type="scientific">Dactylellina haptotyla (strain CBS 200.50)</name>
    <name type="common">Nematode-trapping fungus</name>
    <name type="synonym">Monacrosporium haptotylum</name>
    <dbReference type="NCBI Taxonomy" id="1284197"/>
    <lineage>
        <taxon>Eukaryota</taxon>
        <taxon>Fungi</taxon>
        <taxon>Dikarya</taxon>
        <taxon>Ascomycota</taxon>
        <taxon>Pezizomycotina</taxon>
        <taxon>Orbiliomycetes</taxon>
        <taxon>Orbiliales</taxon>
        <taxon>Orbiliaceae</taxon>
        <taxon>Dactylellina</taxon>
    </lineage>
</organism>
<gene>
    <name evidence="1" type="ORF">H072_6793</name>
</gene>
<comment type="caution">
    <text evidence="1">The sequence shown here is derived from an EMBL/GenBank/DDBJ whole genome shotgun (WGS) entry which is preliminary data.</text>
</comment>